<evidence type="ECO:0000256" key="1">
    <source>
        <dbReference type="SAM" id="Phobius"/>
    </source>
</evidence>
<comment type="caution">
    <text evidence="2">The sequence shown here is derived from an EMBL/GenBank/DDBJ whole genome shotgun (WGS) entry which is preliminary data.</text>
</comment>
<proteinExistence type="predicted"/>
<sequence length="161" mass="17822">MTAEKMRDSSRQRGSAMILSILVMMGLGLIALNSLQQQLSAGLALTSNQHRYVIARENAASALAWGIRQSWKDSREPLWQCRDVPAGLIVSGSGRTCTRPSLRQDIFLVRGEGRIAEGNEPVMQYQQVSIKKQTGGNLIFSPLTQGWLDFCPEADEQICNE</sequence>
<gene>
    <name evidence="2" type="ORF">ACFPK4_05390</name>
</gene>
<evidence type="ECO:0000313" key="3">
    <source>
        <dbReference type="Proteomes" id="UP001598201"/>
    </source>
</evidence>
<dbReference type="InterPro" id="IPR019652">
    <property type="entry name" value="DUF2509"/>
</dbReference>
<accession>A0ABW6C7L2</accession>
<organism evidence="2 3">
    <name type="scientific">Rahnella sp. (strain Y9602)</name>
    <dbReference type="NCBI Taxonomy" id="2703885"/>
    <lineage>
        <taxon>Bacteria</taxon>
        <taxon>Pseudomonadati</taxon>
        <taxon>Pseudomonadota</taxon>
        <taxon>Gammaproteobacteria</taxon>
        <taxon>Enterobacterales</taxon>
        <taxon>Yersiniaceae</taxon>
        <taxon>Rahnella</taxon>
    </lineage>
</organism>
<reference evidence="2 3" key="1">
    <citation type="submission" date="2024-09" db="EMBL/GenBank/DDBJ databases">
        <title>Genomes of Rahnella.</title>
        <authorList>
            <person name="Mnguni F.C."/>
            <person name="Shin G.Y."/>
            <person name="Coutinho T."/>
        </authorList>
    </citation>
    <scope>NUCLEOTIDE SEQUENCE [LARGE SCALE GENOMIC DNA]</scope>
    <source>
        <strain evidence="2 3">20WA0057</strain>
    </source>
</reference>
<evidence type="ECO:0000313" key="2">
    <source>
        <dbReference type="EMBL" id="MFD3222955.1"/>
    </source>
</evidence>
<name>A0ABW6C7L2_RAHSY</name>
<keyword evidence="1" id="KW-0472">Membrane</keyword>
<keyword evidence="1" id="KW-0812">Transmembrane</keyword>
<dbReference type="Proteomes" id="UP001598201">
    <property type="component" value="Unassembled WGS sequence"/>
</dbReference>
<feature type="transmembrane region" description="Helical" evidence="1">
    <location>
        <begin position="16"/>
        <end position="35"/>
    </location>
</feature>
<protein>
    <submittedName>
        <fullName evidence="2">YgdB family protein</fullName>
    </submittedName>
</protein>
<dbReference type="RefSeq" id="WP_354568523.1">
    <property type="nucleotide sequence ID" value="NZ_JBHUCJ010000008.1"/>
</dbReference>
<dbReference type="EMBL" id="JBHUCJ010000008">
    <property type="protein sequence ID" value="MFD3222955.1"/>
    <property type="molecule type" value="Genomic_DNA"/>
</dbReference>
<keyword evidence="1" id="KW-1133">Transmembrane helix</keyword>
<dbReference type="Pfam" id="PF10713">
    <property type="entry name" value="DUF2509"/>
    <property type="match status" value="1"/>
</dbReference>
<keyword evidence="3" id="KW-1185">Reference proteome</keyword>